<feature type="region of interest" description="Disordered" evidence="5">
    <location>
        <begin position="387"/>
        <end position="422"/>
    </location>
</feature>
<dbReference type="EMBL" id="OZ022407">
    <property type="protein sequence ID" value="CAK9438248.1"/>
    <property type="molecule type" value="Genomic_DNA"/>
</dbReference>
<dbReference type="RefSeq" id="XP_066829431.1">
    <property type="nucleotide sequence ID" value="XM_066972498.1"/>
</dbReference>
<organism evidence="6 7">
    <name type="scientific">Lodderomyces beijingensis</name>
    <dbReference type="NCBI Taxonomy" id="1775926"/>
    <lineage>
        <taxon>Eukaryota</taxon>
        <taxon>Fungi</taxon>
        <taxon>Dikarya</taxon>
        <taxon>Ascomycota</taxon>
        <taxon>Saccharomycotina</taxon>
        <taxon>Pichiomycetes</taxon>
        <taxon>Debaryomycetaceae</taxon>
        <taxon>Candida/Lodderomyces clade</taxon>
        <taxon>Lodderomyces</taxon>
    </lineage>
</organism>
<gene>
    <name evidence="6" type="ORF">LODBEIA_P24930</name>
</gene>
<evidence type="ECO:0000313" key="7">
    <source>
        <dbReference type="Proteomes" id="UP001497383"/>
    </source>
</evidence>
<evidence type="ECO:0000256" key="1">
    <source>
        <dbReference type="ARBA" id="ARBA00002889"/>
    </source>
</evidence>
<dbReference type="InterPro" id="IPR037379">
    <property type="entry name" value="WDR74/Nsa1"/>
</dbReference>
<comment type="similarity">
    <text evidence="2">Belongs to the NSA1 family.</text>
</comment>
<evidence type="ECO:0000256" key="4">
    <source>
        <dbReference type="ARBA" id="ARBA00014234"/>
    </source>
</evidence>
<evidence type="ECO:0000256" key="2">
    <source>
        <dbReference type="ARBA" id="ARBA00007861"/>
    </source>
</evidence>
<comment type="subunit">
    <text evidence="3">Component of the pre-66S ribosomal particle.</text>
</comment>
<evidence type="ECO:0000256" key="3">
    <source>
        <dbReference type="ARBA" id="ARBA00011187"/>
    </source>
</evidence>
<sequence length="422" mass="47951">MKVLVSSDDTGAAKLVVFKKGTDTSKKDSTGPSLVKNCLARPNSSYKTRIAHLLNYDYQYLIASRYGGVVSIYDFEEAEQTKEEGQKEQEQEQELFTHIKDYQIPIEKDDKPVALCKSEKLDSVLLAYESGKVFLLYLGNLEFEPFELDVPRTGPISAFTVNQHQENVVAYGGKENDLQIVELFDSKLNSNVFKGDYKCALKPKTIFKAKNVRNDHLDLRVPIWITNILFFDNAAKKGQYKLITSTRYGQLRLYDMAHGRKPTNDFQVTDSAILRLAFADDEQTQVVVTDTHSLIAKYSLSQIDKRAFKTNSASAGDIIKPVPRLLGKFAGGNTGATFAVQVYDNVAAFGGLDRYLRAFNTDDRELLAKIYLGVEISSLIILDDEDEVDKEEQDQKRKREEEEAHEEEEMWNQLSKKRDVRY</sequence>
<name>A0ABP0ZK69_9ASCO</name>
<comment type="function">
    <text evidence="1">Involved in the biogenesis of the 60S ribosomal subunit.</text>
</comment>
<feature type="compositionally biased region" description="Basic and acidic residues" evidence="5">
    <location>
        <begin position="393"/>
        <end position="402"/>
    </location>
</feature>
<reference evidence="6 7" key="1">
    <citation type="submission" date="2024-03" db="EMBL/GenBank/DDBJ databases">
        <authorList>
            <person name="Brejova B."/>
        </authorList>
    </citation>
    <scope>NUCLEOTIDE SEQUENCE [LARGE SCALE GENOMIC DNA]</scope>
    <source>
        <strain evidence="6 7">CBS 14171</strain>
    </source>
</reference>
<keyword evidence="7" id="KW-1185">Reference proteome</keyword>
<protein>
    <recommendedName>
        <fullName evidence="4">Ribosome biogenesis protein NSA1</fullName>
    </recommendedName>
</protein>
<evidence type="ECO:0000256" key="5">
    <source>
        <dbReference type="SAM" id="MobiDB-lite"/>
    </source>
</evidence>
<dbReference type="PANTHER" id="PTHR16038:SF4">
    <property type="entry name" value="WD REPEAT-CONTAINING PROTEIN 74"/>
    <property type="match status" value="1"/>
</dbReference>
<dbReference type="InterPro" id="IPR036322">
    <property type="entry name" value="WD40_repeat_dom_sf"/>
</dbReference>
<dbReference type="PANTHER" id="PTHR16038">
    <property type="entry name" value="NOP SEVEN ASSOCIATED PROTEIN 1"/>
    <property type="match status" value="1"/>
</dbReference>
<proteinExistence type="inferred from homology"/>
<dbReference type="Gene3D" id="2.130.10.10">
    <property type="entry name" value="YVTN repeat-like/Quinoprotein amine dehydrogenase"/>
    <property type="match status" value="1"/>
</dbReference>
<dbReference type="Proteomes" id="UP001497383">
    <property type="component" value="Chromosome 3"/>
</dbReference>
<evidence type="ECO:0000313" key="6">
    <source>
        <dbReference type="EMBL" id="CAK9438248.1"/>
    </source>
</evidence>
<dbReference type="CDD" id="cd22858">
    <property type="entry name" value="Nsa1"/>
    <property type="match status" value="1"/>
</dbReference>
<dbReference type="SUPFAM" id="SSF50978">
    <property type="entry name" value="WD40 repeat-like"/>
    <property type="match status" value="1"/>
</dbReference>
<dbReference type="GeneID" id="92207689"/>
<accession>A0ABP0ZK69</accession>
<dbReference type="InterPro" id="IPR015943">
    <property type="entry name" value="WD40/YVTN_repeat-like_dom_sf"/>
</dbReference>